<dbReference type="AlphaFoldDB" id="A0A1G8JAN0"/>
<evidence type="ECO:0000313" key="1">
    <source>
        <dbReference type="EMBL" id="SDI28141.1"/>
    </source>
</evidence>
<name>A0A1G8JAN0_9NOCA</name>
<keyword evidence="1" id="KW-0503">Monooxygenase</keyword>
<keyword evidence="1" id="KW-0560">Oxidoreductase</keyword>
<reference evidence="1 2" key="1">
    <citation type="submission" date="2016-10" db="EMBL/GenBank/DDBJ databases">
        <authorList>
            <person name="de Groot N.N."/>
        </authorList>
    </citation>
    <scope>NUCLEOTIDE SEQUENCE [LARGE SCALE GENOMIC DNA]</scope>
    <source>
        <strain evidence="1 2">DSM 44892</strain>
    </source>
</reference>
<dbReference type="Gene3D" id="3.30.70.100">
    <property type="match status" value="1"/>
</dbReference>
<dbReference type="GO" id="GO:0004497">
    <property type="term" value="F:monooxygenase activity"/>
    <property type="evidence" value="ECO:0007669"/>
    <property type="project" value="UniProtKB-KW"/>
</dbReference>
<gene>
    <name evidence="1" type="ORF">SAMN05444695_106125</name>
</gene>
<organism evidence="1 2">
    <name type="scientific">Rhodococcus triatomae</name>
    <dbReference type="NCBI Taxonomy" id="300028"/>
    <lineage>
        <taxon>Bacteria</taxon>
        <taxon>Bacillati</taxon>
        <taxon>Actinomycetota</taxon>
        <taxon>Actinomycetes</taxon>
        <taxon>Mycobacteriales</taxon>
        <taxon>Nocardiaceae</taxon>
        <taxon>Rhodococcus</taxon>
    </lineage>
</organism>
<dbReference type="SUPFAM" id="SSF54909">
    <property type="entry name" value="Dimeric alpha+beta barrel"/>
    <property type="match status" value="1"/>
</dbReference>
<keyword evidence="2" id="KW-1185">Reference proteome</keyword>
<dbReference type="OrthoDB" id="1493813at2"/>
<accession>A0A1G8JAN0</accession>
<sequence>MGIRPIEGSTVTDDNELDRISDSGFYDSGLYSVIDYAVDGTRTQRELIDEFARIQERWVRFHPGYVSATLFADLAGTRVYNLVQWRSAEDFRRFEENSDTAGRIAAIEAALAAVSGTAEPRMTAAPRFTVARKVAPGPRRTD</sequence>
<dbReference type="EMBL" id="FNDN01000006">
    <property type="protein sequence ID" value="SDI28141.1"/>
    <property type="molecule type" value="Genomic_DNA"/>
</dbReference>
<proteinExistence type="predicted"/>
<protein>
    <submittedName>
        <fullName evidence="1">C-6 monooxygenase</fullName>
    </submittedName>
</protein>
<evidence type="ECO:0000313" key="2">
    <source>
        <dbReference type="Proteomes" id="UP000183263"/>
    </source>
</evidence>
<dbReference type="InterPro" id="IPR011008">
    <property type="entry name" value="Dimeric_a/b-barrel"/>
</dbReference>
<dbReference type="Proteomes" id="UP000183263">
    <property type="component" value="Unassembled WGS sequence"/>
</dbReference>